<feature type="region of interest" description="Disordered" evidence="1">
    <location>
        <begin position="1"/>
        <end position="29"/>
    </location>
</feature>
<dbReference type="EMBL" id="CABFNS010000761">
    <property type="protein sequence ID" value="VUC26923.1"/>
    <property type="molecule type" value="Genomic_DNA"/>
</dbReference>
<protein>
    <submittedName>
        <fullName evidence="2">Uncharacterized protein</fullName>
    </submittedName>
</protein>
<dbReference type="Proteomes" id="UP000766486">
    <property type="component" value="Unassembled WGS sequence"/>
</dbReference>
<organism evidence="2 3">
    <name type="scientific">Bionectria ochroleuca</name>
    <name type="common">Gliocladium roseum</name>
    <dbReference type="NCBI Taxonomy" id="29856"/>
    <lineage>
        <taxon>Eukaryota</taxon>
        <taxon>Fungi</taxon>
        <taxon>Dikarya</taxon>
        <taxon>Ascomycota</taxon>
        <taxon>Pezizomycotina</taxon>
        <taxon>Sordariomycetes</taxon>
        <taxon>Hypocreomycetidae</taxon>
        <taxon>Hypocreales</taxon>
        <taxon>Bionectriaceae</taxon>
        <taxon>Clonostachys</taxon>
    </lineage>
</organism>
<accession>A0ABY6U834</accession>
<keyword evidence="3" id="KW-1185">Reference proteome</keyword>
<feature type="compositionally biased region" description="Polar residues" evidence="1">
    <location>
        <begin position="1"/>
        <end position="13"/>
    </location>
</feature>
<reference evidence="2 3" key="1">
    <citation type="submission" date="2019-06" db="EMBL/GenBank/DDBJ databases">
        <authorList>
            <person name="Broberg M."/>
        </authorList>
    </citation>
    <scope>NUCLEOTIDE SEQUENCE [LARGE SCALE GENOMIC DNA]</scope>
</reference>
<evidence type="ECO:0000313" key="2">
    <source>
        <dbReference type="EMBL" id="VUC26923.1"/>
    </source>
</evidence>
<feature type="compositionally biased region" description="Polar residues" evidence="1">
    <location>
        <begin position="55"/>
        <end position="76"/>
    </location>
</feature>
<feature type="region of interest" description="Disordered" evidence="1">
    <location>
        <begin position="42"/>
        <end position="96"/>
    </location>
</feature>
<comment type="caution">
    <text evidence="2">The sequence shown here is derived from an EMBL/GenBank/DDBJ whole genome shotgun (WGS) entry which is preliminary data.</text>
</comment>
<sequence>MNKGPSRTRQDTGGWSRAGGHVVMRRSKWETRAGLIVPYELSLAPDGPHAPSIDPPSTIQASDQPSMSPASIQGPSMTLGKQVPTSDDPSMSKRRH</sequence>
<evidence type="ECO:0000256" key="1">
    <source>
        <dbReference type="SAM" id="MobiDB-lite"/>
    </source>
</evidence>
<gene>
    <name evidence="2" type="ORF">CLO192961_LOCUS200175</name>
</gene>
<evidence type="ECO:0000313" key="3">
    <source>
        <dbReference type="Proteomes" id="UP000766486"/>
    </source>
</evidence>
<proteinExistence type="predicted"/>
<name>A0ABY6U834_BIOOC</name>